<evidence type="ECO:0000256" key="13">
    <source>
        <dbReference type="HAMAP-Rule" id="MF_03148"/>
    </source>
</evidence>
<comment type="function">
    <text evidence="13">Pyrophosphatase that hydrolyzes non-canonical purine nucleotides such as inosine triphosphate (ITP), deoxyinosine triphosphate (dITP) or xanthosine 5'-triphosphate (XTP) to their respective monophosphate derivatives. The enzyme does not distinguish between the deoxy- and ribose forms. Probably excludes non-canonical purines from RNA and DNA precursor pools, thus preventing their incorporation into RNA and DNA and avoiding chromosomal lesions.</text>
</comment>
<dbReference type="Proteomes" id="UP000288716">
    <property type="component" value="Unassembled WGS sequence"/>
</dbReference>
<proteinExistence type="inferred from homology"/>
<comment type="subunit">
    <text evidence="13">Homodimer.</text>
</comment>
<evidence type="ECO:0000256" key="9">
    <source>
        <dbReference type="ARBA" id="ARBA00054940"/>
    </source>
</evidence>
<dbReference type="FunFam" id="3.90.950.10:FF:000003">
    <property type="entry name" value="Inosine triphosphate pyrophosphatase"/>
    <property type="match status" value="1"/>
</dbReference>
<dbReference type="GO" id="GO:0000166">
    <property type="term" value="F:nucleotide binding"/>
    <property type="evidence" value="ECO:0007669"/>
    <property type="project" value="UniProtKB-KW"/>
</dbReference>
<evidence type="ECO:0000256" key="10">
    <source>
        <dbReference type="ARBA" id="ARBA00093218"/>
    </source>
</evidence>
<evidence type="ECO:0000256" key="6">
    <source>
        <dbReference type="ARBA" id="ARBA00022801"/>
    </source>
</evidence>
<dbReference type="HAMAP" id="MF_03148">
    <property type="entry name" value="HAM1_NTPase"/>
    <property type="match status" value="1"/>
</dbReference>
<evidence type="ECO:0000256" key="5">
    <source>
        <dbReference type="ARBA" id="ARBA00022741"/>
    </source>
</evidence>
<keyword evidence="4 13" id="KW-0479">Metal-binding</keyword>
<comment type="catalytic activity">
    <reaction evidence="13">
        <text>XTP + H2O = XMP + diphosphate + H(+)</text>
        <dbReference type="Rhea" id="RHEA:28610"/>
        <dbReference type="ChEBI" id="CHEBI:15377"/>
        <dbReference type="ChEBI" id="CHEBI:15378"/>
        <dbReference type="ChEBI" id="CHEBI:33019"/>
        <dbReference type="ChEBI" id="CHEBI:57464"/>
        <dbReference type="ChEBI" id="CHEBI:61314"/>
        <dbReference type="EC" id="3.6.1.66"/>
    </reaction>
</comment>
<comment type="caution">
    <text evidence="13">Lacks conserved residue(s) required for the propagation of feature annotation.</text>
</comment>
<dbReference type="EC" id="3.6.1.66" evidence="13"/>
<comment type="function">
    <text evidence="9">Pyrophosphatase that hydrolyzes the non-canonical purine nucleotides inosine triphosphate (ITP), deoxyinosine triphosphate (dITP) as well as 2'-deoxy-N-6-hydroxylaminopurine triphosphate (dHAPTP) and xanthosine 5'-triphosphate (XTP) to their respective monophosphate derivatives. The enzyme does not distinguish between the deoxy- and ribose forms. Probably excludes non-canonical purines from RNA and DNA precursor pools, thus preventing their incorporation into RNA and DNA and avoiding chromosomal lesions.</text>
</comment>
<feature type="binding site" evidence="13">
    <location>
        <position position="38"/>
    </location>
    <ligand>
        <name>Mg(2+)</name>
        <dbReference type="ChEBI" id="CHEBI:18420"/>
    </ligand>
</feature>
<keyword evidence="5 13" id="KW-0547">Nucleotide-binding</keyword>
<name>A0A443RZQ9_9ACAR</name>
<dbReference type="InterPro" id="IPR002637">
    <property type="entry name" value="RdgB/HAM1"/>
</dbReference>
<dbReference type="VEuPathDB" id="VectorBase:LDEU011280"/>
<evidence type="ECO:0000313" key="15">
    <source>
        <dbReference type="Proteomes" id="UP000288716"/>
    </source>
</evidence>
<dbReference type="Gene3D" id="3.90.950.10">
    <property type="match status" value="1"/>
</dbReference>
<feature type="binding site" evidence="13">
    <location>
        <position position="164"/>
    </location>
    <ligand>
        <name>ITP</name>
        <dbReference type="ChEBI" id="CHEBI:61402"/>
    </ligand>
</feature>
<dbReference type="GO" id="GO:0035870">
    <property type="term" value="F:dITP diphosphatase activity"/>
    <property type="evidence" value="ECO:0007669"/>
    <property type="project" value="UniProtKB-UniRule"/>
</dbReference>
<dbReference type="CDD" id="cd00515">
    <property type="entry name" value="HAM1"/>
    <property type="match status" value="1"/>
</dbReference>
<evidence type="ECO:0000256" key="1">
    <source>
        <dbReference type="ARBA" id="ARBA00004496"/>
    </source>
</evidence>
<dbReference type="InterPro" id="IPR029001">
    <property type="entry name" value="ITPase-like_fam"/>
</dbReference>
<dbReference type="GO" id="GO:0009204">
    <property type="term" value="P:deoxyribonucleoside triphosphate catabolic process"/>
    <property type="evidence" value="ECO:0007669"/>
    <property type="project" value="UniProtKB-UniRule"/>
</dbReference>
<evidence type="ECO:0000256" key="3">
    <source>
        <dbReference type="ARBA" id="ARBA00022490"/>
    </source>
</evidence>
<reference evidence="14 15" key="1">
    <citation type="journal article" date="2018" name="Gigascience">
        <title>Genomes of trombidid mites reveal novel predicted allergens and laterally-transferred genes associated with secondary metabolism.</title>
        <authorList>
            <person name="Dong X."/>
            <person name="Chaisiri K."/>
            <person name="Xia D."/>
            <person name="Armstrong S.D."/>
            <person name="Fang Y."/>
            <person name="Donnelly M.J."/>
            <person name="Kadowaki T."/>
            <person name="McGarry J.W."/>
            <person name="Darby A.C."/>
            <person name="Makepeace B.L."/>
        </authorList>
    </citation>
    <scope>NUCLEOTIDE SEQUENCE [LARGE SCALE GENOMIC DNA]</scope>
    <source>
        <strain evidence="14">UoL-UT</strain>
    </source>
</reference>
<feature type="binding site" evidence="13">
    <location>
        <position position="50"/>
    </location>
    <ligand>
        <name>ITP</name>
        <dbReference type="ChEBI" id="CHEBI:61402"/>
    </ligand>
</feature>
<keyword evidence="15" id="KW-1185">Reference proteome</keyword>
<comment type="subcellular location">
    <subcellularLocation>
        <location evidence="1 13">Cytoplasm</location>
    </subcellularLocation>
</comment>
<gene>
    <name evidence="14" type="ORF">B4U80_03138</name>
</gene>
<dbReference type="GO" id="GO:0009117">
    <property type="term" value="P:nucleotide metabolic process"/>
    <property type="evidence" value="ECO:0007669"/>
    <property type="project" value="UniProtKB-KW"/>
</dbReference>
<evidence type="ECO:0000256" key="11">
    <source>
        <dbReference type="ARBA" id="ARBA00093255"/>
    </source>
</evidence>
<dbReference type="GO" id="GO:0005737">
    <property type="term" value="C:cytoplasm"/>
    <property type="evidence" value="ECO:0007669"/>
    <property type="project" value="UniProtKB-SubCell"/>
</dbReference>
<dbReference type="OrthoDB" id="6288734at2759"/>
<evidence type="ECO:0000313" key="14">
    <source>
        <dbReference type="EMBL" id="RWS20760.1"/>
    </source>
</evidence>
<keyword evidence="7 13" id="KW-0460">Magnesium</keyword>
<evidence type="ECO:0000256" key="4">
    <source>
        <dbReference type="ARBA" id="ARBA00022723"/>
    </source>
</evidence>
<dbReference type="GO" id="GO:0036222">
    <property type="term" value="F:XTP diphosphatase activity"/>
    <property type="evidence" value="ECO:0007669"/>
    <property type="project" value="UniProtKB-UniRule"/>
</dbReference>
<evidence type="ECO:0000256" key="8">
    <source>
        <dbReference type="ARBA" id="ARBA00023080"/>
    </source>
</evidence>
<feature type="binding site" evidence="13">
    <location>
        <begin position="66"/>
        <end position="67"/>
    </location>
    <ligand>
        <name>ITP</name>
        <dbReference type="ChEBI" id="CHEBI:61402"/>
    </ligand>
</feature>
<feature type="binding site" evidence="13">
    <location>
        <begin position="169"/>
        <end position="170"/>
    </location>
    <ligand>
        <name>ITP</name>
        <dbReference type="ChEBI" id="CHEBI:61402"/>
    </ligand>
</feature>
<evidence type="ECO:0000256" key="12">
    <source>
        <dbReference type="ARBA" id="ARBA00093271"/>
    </source>
</evidence>
<dbReference type="AlphaFoldDB" id="A0A443RZQ9"/>
<dbReference type="EMBL" id="NCKV01015637">
    <property type="protein sequence ID" value="RWS20760.1"/>
    <property type="molecule type" value="Genomic_DNA"/>
</dbReference>
<evidence type="ECO:0000256" key="7">
    <source>
        <dbReference type="ARBA" id="ARBA00022842"/>
    </source>
</evidence>
<sequence length="188" mass="21114">MKTITFVTGNKNKLEEVFNILGDTFPYKIIVKQLDLYELQGDPDYVCESKCRVAAEIVKGPVVVEDTCLCYNALNGLPGPYIKWFLEKLEPKGLYKLLDGWQDKTAIAICTLAYCEGTGCEVKLFKGIVNGSIVSPRGPRDFGFNQVFQPEGYDKTFAEMGATRLEMSHRALAVQAFRDYCRNECALL</sequence>
<keyword evidence="3 13" id="KW-0963">Cytoplasm</keyword>
<organism evidence="14 15">
    <name type="scientific">Leptotrombidium deliense</name>
    <dbReference type="NCBI Taxonomy" id="299467"/>
    <lineage>
        <taxon>Eukaryota</taxon>
        <taxon>Metazoa</taxon>
        <taxon>Ecdysozoa</taxon>
        <taxon>Arthropoda</taxon>
        <taxon>Chelicerata</taxon>
        <taxon>Arachnida</taxon>
        <taxon>Acari</taxon>
        <taxon>Acariformes</taxon>
        <taxon>Trombidiformes</taxon>
        <taxon>Prostigmata</taxon>
        <taxon>Anystina</taxon>
        <taxon>Parasitengona</taxon>
        <taxon>Trombiculoidea</taxon>
        <taxon>Trombiculidae</taxon>
        <taxon>Leptotrombidium</taxon>
    </lineage>
</organism>
<dbReference type="GO" id="GO:0046872">
    <property type="term" value="F:metal ion binding"/>
    <property type="evidence" value="ECO:0007669"/>
    <property type="project" value="UniProtKB-KW"/>
</dbReference>
<accession>A0A443RZQ9</accession>
<dbReference type="SUPFAM" id="SSF52972">
    <property type="entry name" value="ITPase-like"/>
    <property type="match status" value="1"/>
</dbReference>
<feature type="binding site" evidence="13">
    <location>
        <begin position="8"/>
        <end position="13"/>
    </location>
    <ligand>
        <name>ITP</name>
        <dbReference type="ChEBI" id="CHEBI:61402"/>
    </ligand>
</feature>
<comment type="catalytic activity">
    <reaction evidence="11">
        <text>dITP + H2O = dIMP + diphosphate + H(+)</text>
        <dbReference type="Rhea" id="RHEA:28342"/>
        <dbReference type="ChEBI" id="CHEBI:15377"/>
        <dbReference type="ChEBI" id="CHEBI:15378"/>
        <dbReference type="ChEBI" id="CHEBI:33019"/>
        <dbReference type="ChEBI" id="CHEBI:61194"/>
        <dbReference type="ChEBI" id="CHEBI:61382"/>
        <dbReference type="EC" id="3.6.1.66"/>
    </reaction>
    <physiologicalReaction direction="left-to-right" evidence="11">
        <dbReference type="Rhea" id="RHEA:28343"/>
    </physiologicalReaction>
</comment>
<keyword evidence="13" id="KW-0464">Manganese</keyword>
<dbReference type="STRING" id="299467.A0A443RZQ9"/>
<keyword evidence="8 13" id="KW-0546">Nucleotide metabolism</keyword>
<dbReference type="InterPro" id="IPR027502">
    <property type="entry name" value="ITPase"/>
</dbReference>
<feature type="binding site" evidence="13">
    <location>
        <position position="66"/>
    </location>
    <ligand>
        <name>Mg(2+)</name>
        <dbReference type="ChEBI" id="CHEBI:18420"/>
    </ligand>
</feature>
<protein>
    <recommendedName>
        <fullName evidence="13">Inosine triphosphate pyrophosphatase</fullName>
        <shortName evidence="13">ITPase</shortName>
        <shortName evidence="13">Inosine triphosphatase</shortName>
        <ecNumber evidence="13">3.6.1.66</ecNumber>
    </recommendedName>
    <alternativeName>
        <fullName evidence="13">Non-canonical purine NTP pyrophosphatase</fullName>
    </alternativeName>
    <alternativeName>
        <fullName evidence="13">Non-standard purine NTP pyrophosphatase</fullName>
    </alternativeName>
    <alternativeName>
        <fullName evidence="13">Nucleoside-triphosphate diphosphatase</fullName>
    </alternativeName>
    <alternativeName>
        <fullName evidence="13">Nucleoside-triphosphate pyrophosphatase</fullName>
        <shortName evidence="13">NTPase</shortName>
    </alternativeName>
    <alternativeName>
        <fullName evidence="13">XTP/dITP diphosphatase</fullName>
    </alternativeName>
</protein>
<comment type="catalytic activity">
    <reaction evidence="10">
        <text>ITP + H2O = IMP + diphosphate + H(+)</text>
        <dbReference type="Rhea" id="RHEA:29399"/>
        <dbReference type="ChEBI" id="CHEBI:15377"/>
        <dbReference type="ChEBI" id="CHEBI:15378"/>
        <dbReference type="ChEBI" id="CHEBI:33019"/>
        <dbReference type="ChEBI" id="CHEBI:58053"/>
        <dbReference type="ChEBI" id="CHEBI:61402"/>
        <dbReference type="EC" id="3.6.1.66"/>
    </reaction>
    <physiologicalReaction direction="left-to-right" evidence="10">
        <dbReference type="Rhea" id="RHEA:29400"/>
    </physiologicalReaction>
</comment>
<dbReference type="PANTHER" id="PTHR11067:SF9">
    <property type="entry name" value="INOSINE TRIPHOSPHATE PYROPHOSPHATASE"/>
    <property type="match status" value="1"/>
</dbReference>
<comment type="caution">
    <text evidence="14">The sequence shown here is derived from an EMBL/GenBank/DDBJ whole genome shotgun (WGS) entry which is preliminary data.</text>
</comment>
<dbReference type="GO" id="GO:0036220">
    <property type="term" value="F:ITP diphosphatase activity"/>
    <property type="evidence" value="ECO:0007669"/>
    <property type="project" value="UniProtKB-UniRule"/>
</dbReference>
<comment type="cofactor">
    <cofactor evidence="13">
        <name>Mg(2+)</name>
        <dbReference type="ChEBI" id="CHEBI:18420"/>
    </cofactor>
    <cofactor evidence="13">
        <name>Mn(2+)</name>
        <dbReference type="ChEBI" id="CHEBI:29035"/>
    </cofactor>
    <text evidence="13">Binds 1 divalent metal cation per subunit; can use either Mg(2+) or Mn(2+).</text>
</comment>
<evidence type="ECO:0000256" key="2">
    <source>
        <dbReference type="ARBA" id="ARBA00008023"/>
    </source>
</evidence>
<dbReference type="Pfam" id="PF01725">
    <property type="entry name" value="Ham1p_like"/>
    <property type="match status" value="1"/>
</dbReference>
<comment type="catalytic activity">
    <reaction evidence="12">
        <text>N(6)-hydroxy-dATP + H2O = N(6)-hydroxy-dAMP + diphosphate + H(+)</text>
        <dbReference type="Rhea" id="RHEA:83971"/>
        <dbReference type="ChEBI" id="CHEBI:15377"/>
        <dbReference type="ChEBI" id="CHEBI:15378"/>
        <dbReference type="ChEBI" id="CHEBI:33019"/>
        <dbReference type="ChEBI" id="CHEBI:233529"/>
        <dbReference type="ChEBI" id="CHEBI:233530"/>
    </reaction>
    <physiologicalReaction direction="left-to-right" evidence="12">
        <dbReference type="Rhea" id="RHEA:83972"/>
    </physiologicalReaction>
</comment>
<comment type="similarity">
    <text evidence="2 13">Belongs to the HAM1 NTPase family.</text>
</comment>
<keyword evidence="6 13" id="KW-0378">Hydrolase</keyword>
<dbReference type="PANTHER" id="PTHR11067">
    <property type="entry name" value="INOSINE TRIPHOSPHATE PYROPHOSPHATASE/HAM1 PROTEIN"/>
    <property type="match status" value="1"/>
</dbReference>